<dbReference type="EMBL" id="AFBN01000013">
    <property type="protein sequence ID" value="EGF58969.1"/>
    <property type="molecule type" value="Genomic_DNA"/>
</dbReference>
<reference evidence="1 2" key="1">
    <citation type="submission" date="2011-02" db="EMBL/GenBank/DDBJ databases">
        <authorList>
            <person name="Weinstock G."/>
            <person name="Sodergren E."/>
            <person name="Clifton S."/>
            <person name="Fulton L."/>
            <person name="Fulton B."/>
            <person name="Courtney L."/>
            <person name="Fronick C."/>
            <person name="Harrison M."/>
            <person name="Strong C."/>
            <person name="Farmer C."/>
            <person name="Delahaunty K."/>
            <person name="Markovic C."/>
            <person name="Hall O."/>
            <person name="Minx P."/>
            <person name="Tomlinson C."/>
            <person name="Mitreva M."/>
            <person name="Hou S."/>
            <person name="Chen J."/>
            <person name="Wollam A."/>
            <person name="Pepin K.H."/>
            <person name="Johnson M."/>
            <person name="Bhonagiri V."/>
            <person name="Zhang X."/>
            <person name="Suruliraj S."/>
            <person name="Warren W."/>
            <person name="Chinwalla A."/>
            <person name="Mardis E.R."/>
            <person name="Wilson R.K."/>
        </authorList>
    </citation>
    <scope>NUCLEOTIDE SEQUENCE [LARGE SCALE GENOMIC DNA]</scope>
    <source>
        <strain evidence="1 2">YIT 12057</strain>
    </source>
</reference>
<keyword evidence="2" id="KW-1185">Reference proteome</keyword>
<comment type="caution">
    <text evidence="1">The sequence shown here is derived from an EMBL/GenBank/DDBJ whole genome shotgun (WGS) entry which is preliminary data.</text>
</comment>
<organism evidence="1 2">
    <name type="scientific">Bacteroides fluxus YIT 12057</name>
    <dbReference type="NCBI Taxonomy" id="763034"/>
    <lineage>
        <taxon>Bacteria</taxon>
        <taxon>Pseudomonadati</taxon>
        <taxon>Bacteroidota</taxon>
        <taxon>Bacteroidia</taxon>
        <taxon>Bacteroidales</taxon>
        <taxon>Bacteroidaceae</taxon>
        <taxon>Bacteroides</taxon>
    </lineage>
</organism>
<dbReference type="AlphaFoldDB" id="F3PPS8"/>
<evidence type="ECO:0000313" key="1">
    <source>
        <dbReference type="EMBL" id="EGF58969.1"/>
    </source>
</evidence>
<name>F3PPS8_9BACE</name>
<sequence>MPPQDYVTIQAWYELAVSSCHGQKNGGLAVCGVKRYWFWTA</sequence>
<evidence type="ECO:0000313" key="2">
    <source>
        <dbReference type="Proteomes" id="UP000003416"/>
    </source>
</evidence>
<gene>
    <name evidence="1" type="ORF">HMPREF9446_00719</name>
</gene>
<protein>
    <submittedName>
        <fullName evidence="1">Uncharacterized protein</fullName>
    </submittedName>
</protein>
<proteinExistence type="predicted"/>
<dbReference type="Proteomes" id="UP000003416">
    <property type="component" value="Unassembled WGS sequence"/>
</dbReference>
<dbReference type="HOGENOM" id="CLU_3265644_0_0_10"/>
<accession>F3PPS8</accession>